<evidence type="ECO:0000313" key="4">
    <source>
        <dbReference type="Proteomes" id="UP000675968"/>
    </source>
</evidence>
<reference evidence="3" key="2">
    <citation type="submission" date="2021-05" db="EMBL/GenBank/DDBJ databases">
        <title>Protein family content uncovers lineage relationships and bacterial pathway maintenance mechanisms in DPANN archaea.</title>
        <authorList>
            <person name="Castelle C.J."/>
            <person name="Meheust R."/>
            <person name="Jaffe A.L."/>
            <person name="Seitz K."/>
            <person name="Gong X."/>
            <person name="Baker B.J."/>
            <person name="Banfield J.F."/>
        </authorList>
    </citation>
    <scope>NUCLEOTIDE SEQUENCE</scope>
    <source>
        <strain evidence="3">RIFCSPLOWO2_01_FULL_AR10_48_17</strain>
    </source>
</reference>
<dbReference type="PROSITE" id="PS51257">
    <property type="entry name" value="PROKAR_LIPOPROTEIN"/>
    <property type="match status" value="1"/>
</dbReference>
<reference evidence="3" key="1">
    <citation type="submission" date="2021-03" db="EMBL/GenBank/DDBJ databases">
        <authorList>
            <person name="Jaffe A."/>
        </authorList>
    </citation>
    <scope>NUCLEOTIDE SEQUENCE</scope>
    <source>
        <strain evidence="3">RIFCSPLOWO2_01_FULL_AR10_48_17</strain>
    </source>
</reference>
<name>A0A8T4L6S7_9ARCH</name>
<dbReference type="InterPro" id="IPR002931">
    <property type="entry name" value="Transglutaminase-like"/>
</dbReference>
<feature type="region of interest" description="Disordered" evidence="1">
    <location>
        <begin position="514"/>
        <end position="546"/>
    </location>
</feature>
<accession>A0A8T4L6S7</accession>
<dbReference type="SUPFAM" id="SSF54001">
    <property type="entry name" value="Cysteine proteinases"/>
    <property type="match status" value="1"/>
</dbReference>
<evidence type="ECO:0000256" key="1">
    <source>
        <dbReference type="SAM" id="MobiDB-lite"/>
    </source>
</evidence>
<dbReference type="Gene3D" id="3.10.620.30">
    <property type="match status" value="1"/>
</dbReference>
<dbReference type="PANTHER" id="PTHR33490">
    <property type="entry name" value="BLR5614 PROTEIN-RELATED"/>
    <property type="match status" value="1"/>
</dbReference>
<dbReference type="Proteomes" id="UP000675968">
    <property type="component" value="Unassembled WGS sequence"/>
</dbReference>
<feature type="domain" description="Transglutaminase-like" evidence="2">
    <location>
        <begin position="202"/>
        <end position="263"/>
    </location>
</feature>
<dbReference type="Pfam" id="PF01841">
    <property type="entry name" value="Transglut_core"/>
    <property type="match status" value="1"/>
</dbReference>
<gene>
    <name evidence="3" type="ORF">J4215_01550</name>
</gene>
<dbReference type="InterPro" id="IPR038765">
    <property type="entry name" value="Papain-like_cys_pep_sf"/>
</dbReference>
<protein>
    <submittedName>
        <fullName evidence="3">Transglutaminase domain-containing protein</fullName>
    </submittedName>
</protein>
<evidence type="ECO:0000313" key="3">
    <source>
        <dbReference type="EMBL" id="MBS3061249.1"/>
    </source>
</evidence>
<sequence>MRVTAVLLTVLFFTATACAQLEINPNTVGEMKAHVQMHVSGGFSGDLTSQDTMTIKLLTFQNYPGQTVEQNSEKLVIQNQTIEPRYETIEGNRYAVFELKNLVQYLQDPSFDIYSDAIIKTRARFALHQDYNLTRPMTENTEFILPSDYIESDDATLSAKVQLEFQSASELETIRHITEWVHENIAYDYGTYYNGVWSARQTYENRAGVCDEFANLTAAFLRIKKIPTRYVTGISFDGQRFGNHGWTESYLPGTGWIGVDATYGEAGYLDAMHVALGKTTDTNQLKNVLIFTTSVNGIDVTASLQDPYVDLNSLEFQTISNLVVLRFIQHPRAGLNQNIQFQAELTNLTDSTIIIPAELALHPDFSISQGSKQILLLPNEKKTVSWTATTPKTGKPGYITTYGVRLALPDQTIESKIEIRPDVKVNDPISQDAIQVLDVSPMVENDAFTIQTQIQNTSTKTIPVTIELVQGTRRVQSQAPIEPQQTLRMNVRFPDPVPGSLLVSIQGDKNHAYSFMIPEPKPASKPDPDTPPDSNIQTPAPPEETNSFLDALWNALKNFFKAIFG</sequence>
<organism evidence="3 4">
    <name type="scientific">Candidatus Iainarchaeum sp</name>
    <dbReference type="NCBI Taxonomy" id="3101447"/>
    <lineage>
        <taxon>Archaea</taxon>
        <taxon>Candidatus Iainarchaeota</taxon>
        <taxon>Candidatus Iainarchaeia</taxon>
        <taxon>Candidatus Iainarchaeales</taxon>
        <taxon>Candidatus Iainarchaeaceae</taxon>
        <taxon>Candidatus Iainarchaeum</taxon>
    </lineage>
</organism>
<dbReference type="SMART" id="SM00460">
    <property type="entry name" value="TGc"/>
    <property type="match status" value="1"/>
</dbReference>
<feature type="compositionally biased region" description="Polar residues" evidence="1">
    <location>
        <begin position="532"/>
        <end position="546"/>
    </location>
</feature>
<evidence type="ECO:0000259" key="2">
    <source>
        <dbReference type="SMART" id="SM00460"/>
    </source>
</evidence>
<dbReference type="AlphaFoldDB" id="A0A8T4L6S7"/>
<dbReference type="EMBL" id="JAGVWC010000008">
    <property type="protein sequence ID" value="MBS3061249.1"/>
    <property type="molecule type" value="Genomic_DNA"/>
</dbReference>
<proteinExistence type="predicted"/>
<comment type="caution">
    <text evidence="3">The sequence shown here is derived from an EMBL/GenBank/DDBJ whole genome shotgun (WGS) entry which is preliminary data.</text>
</comment>